<feature type="domain" description="PDEase" evidence="5">
    <location>
        <begin position="413"/>
        <end position="583"/>
    </location>
</feature>
<comment type="similarity">
    <text evidence="3">Belongs to the cyclic nucleotide phosphodiesterase family.</text>
</comment>
<dbReference type="Pfam" id="PF00233">
    <property type="entry name" value="PDEase_I"/>
    <property type="match status" value="2"/>
</dbReference>
<keyword evidence="2 3" id="KW-0378">Hydrolase</keyword>
<dbReference type="Gene3D" id="1.10.1300.10">
    <property type="entry name" value="3'5'-cyclic nucleotide phosphodiesterase, catalytic domain"/>
    <property type="match status" value="2"/>
</dbReference>
<dbReference type="InterPro" id="IPR002073">
    <property type="entry name" value="PDEase_catalytic_dom"/>
</dbReference>
<dbReference type="EMBL" id="OU015569">
    <property type="protein sequence ID" value="CAG5099640.1"/>
    <property type="molecule type" value="Genomic_DNA"/>
</dbReference>
<gene>
    <name evidence="6" type="ORF">OKIOD_LOCUS8172</name>
</gene>
<accession>A0ABN7SLT3</accession>
<evidence type="ECO:0000313" key="7">
    <source>
        <dbReference type="Proteomes" id="UP001158576"/>
    </source>
</evidence>
<dbReference type="InterPro" id="IPR023088">
    <property type="entry name" value="PDEase"/>
</dbReference>
<feature type="domain" description="PDEase" evidence="5">
    <location>
        <begin position="268"/>
        <end position="412"/>
    </location>
</feature>
<feature type="compositionally biased region" description="Polar residues" evidence="4">
    <location>
        <begin position="29"/>
        <end position="41"/>
    </location>
</feature>
<dbReference type="SMART" id="SM00471">
    <property type="entry name" value="HDc"/>
    <property type="match status" value="1"/>
</dbReference>
<dbReference type="CDD" id="cd00077">
    <property type="entry name" value="HDc"/>
    <property type="match status" value="1"/>
</dbReference>
<dbReference type="InterPro" id="IPR036971">
    <property type="entry name" value="PDEase_catalytic_dom_sf"/>
</dbReference>
<evidence type="ECO:0000256" key="2">
    <source>
        <dbReference type="ARBA" id="ARBA00022801"/>
    </source>
</evidence>
<evidence type="ECO:0000259" key="5">
    <source>
        <dbReference type="PROSITE" id="PS51845"/>
    </source>
</evidence>
<keyword evidence="7" id="KW-1185">Reference proteome</keyword>
<dbReference type="InterPro" id="IPR023174">
    <property type="entry name" value="PDEase_CS"/>
</dbReference>
<organism evidence="6 7">
    <name type="scientific">Oikopleura dioica</name>
    <name type="common">Tunicate</name>
    <dbReference type="NCBI Taxonomy" id="34765"/>
    <lineage>
        <taxon>Eukaryota</taxon>
        <taxon>Metazoa</taxon>
        <taxon>Chordata</taxon>
        <taxon>Tunicata</taxon>
        <taxon>Appendicularia</taxon>
        <taxon>Copelata</taxon>
        <taxon>Oikopleuridae</taxon>
        <taxon>Oikopleura</taxon>
    </lineage>
</organism>
<dbReference type="PROSITE" id="PS00126">
    <property type="entry name" value="PDEASE_I_1"/>
    <property type="match status" value="1"/>
</dbReference>
<feature type="region of interest" description="Disordered" evidence="4">
    <location>
        <begin position="1"/>
        <end position="70"/>
    </location>
</feature>
<sequence>MTEEKKDRQERLPKLSSTDVVVSDEPPAQNGSRDSANSESSAKVKRHVFRRRWRAMSSRRKGPGTEPVNRSLDAVSSSHLAVRSSCGQAVNECTCPFANSTTTGPFANTSYVERNGRRYKVILEPVVETTKSIAPYRRHSIETPAQLNDFNSTMNWIVEIRDRLVELEQISSSTPYHIPKEVLHTTLNTAVEAFSKLLKKDYQRLQTSPKEEKMKVLPEQILTWLKSTFGQEKTETGTDKKRTFRGVVAAMRIIYGFKGKKMSLHQSVFALNSDSVAEVMATVNLYHFNVFDLTEAGNGKGMRYLLGELLAAYGLIDKFDIQFDTLVRFADQLEFGYNLHSNPYHNSLHACDVLQTTHYHIHASGISNWLSDIEIFAMLFAAAVHDFEHTGTTNNFHVQTKSRLAMIYNDRSQVKTMKKSLSDMKSMDKGAVMSFIVHSADISHPTKTWELHEKWTAGLVEEFFRQGDAEKERGLPCSPLCDRETTQVSQSQIGFIDFIIIPTYTLLSSIFESVNEMLLREAESLLQRFREEDSSAQNSEETILAQRVKKIGLQGLRVEKFREMIERQISSNHETWSRRAAEDKHCTS</sequence>
<name>A0ABN7SLT3_OIKDI</name>
<dbReference type="PANTHER" id="PTHR11347">
    <property type="entry name" value="CYCLIC NUCLEOTIDE PHOSPHODIESTERASE"/>
    <property type="match status" value="1"/>
</dbReference>
<protein>
    <recommendedName>
        <fullName evidence="3">Phosphodiesterase</fullName>
        <ecNumber evidence="3">3.1.4.-</ecNumber>
    </recommendedName>
</protein>
<reference evidence="6 7" key="1">
    <citation type="submission" date="2021-04" db="EMBL/GenBank/DDBJ databases">
        <authorList>
            <person name="Bliznina A."/>
        </authorList>
    </citation>
    <scope>NUCLEOTIDE SEQUENCE [LARGE SCALE GENOMIC DNA]</scope>
</reference>
<dbReference type="PROSITE" id="PS51845">
    <property type="entry name" value="PDEASE_I_2"/>
    <property type="match status" value="2"/>
</dbReference>
<keyword evidence="1 3" id="KW-0479">Metal-binding</keyword>
<proteinExistence type="inferred from homology"/>
<feature type="compositionally biased region" description="Basic and acidic residues" evidence="4">
    <location>
        <begin position="1"/>
        <end position="13"/>
    </location>
</feature>
<feature type="compositionally biased region" description="Basic residues" evidence="4">
    <location>
        <begin position="43"/>
        <end position="62"/>
    </location>
</feature>
<evidence type="ECO:0000256" key="1">
    <source>
        <dbReference type="ARBA" id="ARBA00022723"/>
    </source>
</evidence>
<evidence type="ECO:0000313" key="6">
    <source>
        <dbReference type="EMBL" id="CAG5099640.1"/>
    </source>
</evidence>
<comment type="cofactor">
    <cofactor evidence="3">
        <name>a divalent metal cation</name>
        <dbReference type="ChEBI" id="CHEBI:60240"/>
    </cofactor>
    <text evidence="3">Binds 2 divalent metal cations per subunit. Site 1 may preferentially bind zinc ions, while site 2 has a preference for magnesium and/or manganese ions.</text>
</comment>
<dbReference type="Proteomes" id="UP001158576">
    <property type="component" value="Chromosome XSR"/>
</dbReference>
<evidence type="ECO:0000256" key="3">
    <source>
        <dbReference type="RuleBase" id="RU363067"/>
    </source>
</evidence>
<dbReference type="EC" id="3.1.4.-" evidence="3"/>
<evidence type="ECO:0000256" key="4">
    <source>
        <dbReference type="SAM" id="MobiDB-lite"/>
    </source>
</evidence>
<dbReference type="PRINTS" id="PR00387">
    <property type="entry name" value="PDIESTERASE1"/>
</dbReference>
<dbReference type="InterPro" id="IPR003607">
    <property type="entry name" value="HD/PDEase_dom"/>
</dbReference>
<dbReference type="SUPFAM" id="SSF109604">
    <property type="entry name" value="HD-domain/PDEase-like"/>
    <property type="match status" value="1"/>
</dbReference>